<reference evidence="2 3" key="1">
    <citation type="submission" date="2020-07" db="EMBL/GenBank/DDBJ databases">
        <title>Thermogemmata thermophila gen. nov., sp. nov., a novel moderate thermophilic planctomycete from a Kamchatka hot spring.</title>
        <authorList>
            <person name="Elcheninov A.G."/>
            <person name="Podosokorskaya O.A."/>
            <person name="Kovaleva O.L."/>
            <person name="Novikov A."/>
            <person name="Bonch-Osmolovskaya E.A."/>
            <person name="Toshchakov S.V."/>
            <person name="Kublanov I.V."/>
        </authorList>
    </citation>
    <scope>NUCLEOTIDE SEQUENCE [LARGE SCALE GENOMIC DNA]</scope>
    <source>
        <strain evidence="2 3">2918</strain>
    </source>
</reference>
<evidence type="ECO:0008006" key="4">
    <source>
        <dbReference type="Google" id="ProtNLM"/>
    </source>
</evidence>
<gene>
    <name evidence="2" type="ORF">H0921_01315</name>
</gene>
<feature type="transmembrane region" description="Helical" evidence="1">
    <location>
        <begin position="20"/>
        <end position="36"/>
    </location>
</feature>
<dbReference type="EMBL" id="JACEFB010000001">
    <property type="protein sequence ID" value="MBA2224796.1"/>
    <property type="molecule type" value="Genomic_DNA"/>
</dbReference>
<dbReference type="Proteomes" id="UP000542342">
    <property type="component" value="Unassembled WGS sequence"/>
</dbReference>
<dbReference type="RefSeq" id="WP_194536214.1">
    <property type="nucleotide sequence ID" value="NZ_JACEFB010000001.1"/>
</dbReference>
<comment type="caution">
    <text evidence="2">The sequence shown here is derived from an EMBL/GenBank/DDBJ whole genome shotgun (WGS) entry which is preliminary data.</text>
</comment>
<protein>
    <recommendedName>
        <fullName evidence="4">DUF4203 domain-containing protein</fullName>
    </recommendedName>
</protein>
<evidence type="ECO:0000256" key="1">
    <source>
        <dbReference type="SAM" id="Phobius"/>
    </source>
</evidence>
<evidence type="ECO:0000313" key="3">
    <source>
        <dbReference type="Proteomes" id="UP000542342"/>
    </source>
</evidence>
<keyword evidence="3" id="KW-1185">Reference proteome</keyword>
<keyword evidence="1" id="KW-0472">Membrane</keyword>
<feature type="transmembrane region" description="Helical" evidence="1">
    <location>
        <begin position="67"/>
        <end position="85"/>
    </location>
</feature>
<keyword evidence="1" id="KW-1133">Transmembrane helix</keyword>
<dbReference type="AlphaFoldDB" id="A0A7V9AA68"/>
<evidence type="ECO:0000313" key="2">
    <source>
        <dbReference type="EMBL" id="MBA2224796.1"/>
    </source>
</evidence>
<feature type="transmembrane region" description="Helical" evidence="1">
    <location>
        <begin position="171"/>
        <end position="190"/>
    </location>
</feature>
<accession>A0A7V9AA68</accession>
<feature type="transmembrane region" description="Helical" evidence="1">
    <location>
        <begin position="43"/>
        <end position="61"/>
    </location>
</feature>
<feature type="transmembrane region" description="Helical" evidence="1">
    <location>
        <begin position="114"/>
        <end position="133"/>
    </location>
</feature>
<keyword evidence="1" id="KW-0812">Transmembrane</keyword>
<sequence>MTMPSMVNGEVLQAARGMSAAMLGTWVTLGLALWLFGWRWHRFWITCVAAFVAAAITWHWGSHWTRTPPVISAIVIGLATAMIAVELARLVVFGFGGITLLYLANQLLSDFRDIWLAFPLGGLVAVLLFRIGWILATTLLGTWITIHALLLLIESVSPFDSVQWFDNNAMAIHIGIIIWIVIGIICQLLIDSKSNKSKLTETPETTHVSVLIPVENQHADSWWKRWFSKRQAVLKV</sequence>
<proteinExistence type="predicted"/>
<organism evidence="2 3">
    <name type="scientific">Thermogemmata fonticola</name>
    <dbReference type="NCBI Taxonomy" id="2755323"/>
    <lineage>
        <taxon>Bacteria</taxon>
        <taxon>Pseudomonadati</taxon>
        <taxon>Planctomycetota</taxon>
        <taxon>Planctomycetia</taxon>
        <taxon>Gemmatales</taxon>
        <taxon>Gemmataceae</taxon>
        <taxon>Thermogemmata</taxon>
    </lineage>
</organism>
<name>A0A7V9AA68_9BACT</name>